<feature type="non-terminal residue" evidence="1">
    <location>
        <position position="61"/>
    </location>
</feature>
<dbReference type="Gene3D" id="2.60.200.20">
    <property type="match status" value="1"/>
</dbReference>
<evidence type="ECO:0008006" key="3">
    <source>
        <dbReference type="Google" id="ProtNLM"/>
    </source>
</evidence>
<proteinExistence type="predicted"/>
<organism evidence="1 2">
    <name type="scientific">Cryomyces antarcticus</name>
    <dbReference type="NCBI Taxonomy" id="329879"/>
    <lineage>
        <taxon>Eukaryota</taxon>
        <taxon>Fungi</taxon>
        <taxon>Dikarya</taxon>
        <taxon>Ascomycota</taxon>
        <taxon>Pezizomycotina</taxon>
        <taxon>Dothideomycetes</taxon>
        <taxon>Dothideomycetes incertae sedis</taxon>
        <taxon>Cryomyces</taxon>
    </lineage>
</organism>
<name>A0ABR0LXT2_9PEZI</name>
<dbReference type="EMBL" id="JAVRRA010008662">
    <property type="protein sequence ID" value="KAK5256164.1"/>
    <property type="molecule type" value="Genomic_DNA"/>
</dbReference>
<evidence type="ECO:0000313" key="1">
    <source>
        <dbReference type="EMBL" id="KAK5256164.1"/>
    </source>
</evidence>
<protein>
    <recommendedName>
        <fullName evidence="3">FHA domain-containing protein</fullName>
    </recommendedName>
</protein>
<keyword evidence="2" id="KW-1185">Reference proteome</keyword>
<gene>
    <name evidence="1" type="ORF">LTR16_003880</name>
</gene>
<evidence type="ECO:0000313" key="2">
    <source>
        <dbReference type="Proteomes" id="UP001357485"/>
    </source>
</evidence>
<sequence length="61" mass="6817">MGSYGGADSYQAKLHTRSELTITDDSKIGTTLDGQKFFKSSKVLTKDEHTIKLGSYEQVFR</sequence>
<reference evidence="1 2" key="1">
    <citation type="submission" date="2023-08" db="EMBL/GenBank/DDBJ databases">
        <title>Black Yeasts Isolated from many extreme environments.</title>
        <authorList>
            <person name="Coleine C."/>
            <person name="Stajich J.E."/>
            <person name="Selbmann L."/>
        </authorList>
    </citation>
    <scope>NUCLEOTIDE SEQUENCE [LARGE SCALE GENOMIC DNA]</scope>
    <source>
        <strain evidence="1 2">CCFEE 536</strain>
    </source>
</reference>
<dbReference type="Proteomes" id="UP001357485">
    <property type="component" value="Unassembled WGS sequence"/>
</dbReference>
<comment type="caution">
    <text evidence="1">The sequence shown here is derived from an EMBL/GenBank/DDBJ whole genome shotgun (WGS) entry which is preliminary data.</text>
</comment>
<accession>A0ABR0LXT2</accession>